<gene>
    <name evidence="1" type="ORF">EGH73_08295</name>
</gene>
<evidence type="ECO:0000313" key="1">
    <source>
        <dbReference type="EMBL" id="ROI13466.1"/>
    </source>
</evidence>
<reference evidence="2" key="1">
    <citation type="submission" date="2018-11" db="EMBL/GenBank/DDBJ databases">
        <title>Proposal to divide the Flavobacteriaceae and reorganize its genera based on Amino Acid Identity values calculated from whole genome sequences.</title>
        <authorList>
            <person name="Nicholson A.C."/>
            <person name="Gulvik C.A."/>
            <person name="Whitney A.M."/>
            <person name="Humrighouse B.W."/>
            <person name="Bell M."/>
            <person name="Holmes B."/>
            <person name="Steigerwalt A."/>
            <person name="Villarma A."/>
            <person name="Sheth M."/>
            <person name="Batra D."/>
            <person name="Pryor J."/>
            <person name="Bernardet J.-F."/>
            <person name="Hugo C."/>
            <person name="Kampfer P."/>
            <person name="Newman J."/>
            <person name="Mcquiston J."/>
        </authorList>
    </citation>
    <scope>NUCLEOTIDE SEQUENCE [LARGE SCALE GENOMIC DNA]</scope>
    <source>
        <strain evidence="2">DSM 22165</strain>
    </source>
</reference>
<organism evidence="1 2">
    <name type="scientific">Epilithonimonas hominis</name>
    <dbReference type="NCBI Taxonomy" id="420404"/>
    <lineage>
        <taxon>Bacteria</taxon>
        <taxon>Pseudomonadati</taxon>
        <taxon>Bacteroidota</taxon>
        <taxon>Flavobacteriia</taxon>
        <taxon>Flavobacteriales</taxon>
        <taxon>Weeksellaceae</taxon>
        <taxon>Chryseobacterium group</taxon>
        <taxon>Epilithonimonas</taxon>
    </lineage>
</organism>
<dbReference type="EMBL" id="RJTU01000056">
    <property type="protein sequence ID" value="ROI13466.1"/>
    <property type="molecule type" value="Genomic_DNA"/>
</dbReference>
<accession>A0A3N0X7V5</accession>
<name>A0A3N0X7V5_9FLAO</name>
<comment type="caution">
    <text evidence="1">The sequence shown here is derived from an EMBL/GenBank/DDBJ whole genome shotgun (WGS) entry which is preliminary data.</text>
</comment>
<dbReference type="Proteomes" id="UP000267623">
    <property type="component" value="Unassembled WGS sequence"/>
</dbReference>
<sequence length="85" mass="9484">MTEATVLPLNFSAEKKQYSGGRNLANPETLCTIFLHPSQGWWALRQAQGDSPSLFDWGTDRVNYNCTSGWEAVAQKGFARCKESI</sequence>
<protein>
    <submittedName>
        <fullName evidence="1">Uncharacterized protein</fullName>
    </submittedName>
</protein>
<evidence type="ECO:0000313" key="2">
    <source>
        <dbReference type="Proteomes" id="UP000267623"/>
    </source>
</evidence>
<proteinExistence type="predicted"/>
<dbReference type="AlphaFoldDB" id="A0A3N0X7V5"/>